<dbReference type="EMBL" id="CP114194">
    <property type="protein sequence ID" value="WAT89391.1"/>
    <property type="molecule type" value="Genomic_DNA"/>
</dbReference>
<dbReference type="EMBL" id="JABCLB010002168">
    <property type="protein sequence ID" value="NMU85103.1"/>
    <property type="molecule type" value="Genomic_DNA"/>
</dbReference>
<dbReference type="OrthoDB" id="9785497at2"/>
<dbReference type="EC" id="1.8.4.12" evidence="2 9"/>
<feature type="active site" description="Nucleophile" evidence="9">
    <location>
        <position position="134"/>
    </location>
</feature>
<feature type="compositionally biased region" description="Basic and acidic residues" evidence="10">
    <location>
        <begin position="1"/>
        <end position="11"/>
    </location>
</feature>
<dbReference type="GO" id="GO:0033743">
    <property type="term" value="F:peptide-methionine (R)-S-oxide reductase activity"/>
    <property type="evidence" value="ECO:0007669"/>
    <property type="project" value="UniProtKB-UniRule"/>
</dbReference>
<reference evidence="19 20" key="2">
    <citation type="submission" date="2020-04" db="EMBL/GenBank/DDBJ databases">
        <title>Whole-genome sequencing of Vibrio spp. from China reveals different genetic environments of blaCTX-M-14 among diverse lineages.</title>
        <authorList>
            <person name="Zheng Z."/>
            <person name="Ye L."/>
            <person name="Chen S."/>
        </authorList>
    </citation>
    <scope>NUCLEOTIDE SEQUENCE [LARGE SCALE GENOMIC DNA]</scope>
    <source>
        <strain evidence="14 19">Vb0551</strain>
        <strain evidence="13 20">Vb0574</strain>
    </source>
</reference>
<name>A0A227FVP1_VIBPH</name>
<dbReference type="Proteomes" id="UP001253193">
    <property type="component" value="Unassembled WGS sequence"/>
</dbReference>
<feature type="binding site" evidence="9">
    <location>
        <position position="111"/>
    </location>
    <ligand>
        <name>Zn(2+)</name>
        <dbReference type="ChEBI" id="CHEBI:29105"/>
    </ligand>
</feature>
<dbReference type="OMA" id="DEQWRAE"/>
<accession>A0A227FVP1</accession>
<dbReference type="EMBL" id="JABCLD010002250">
    <property type="protein sequence ID" value="NMU29812.1"/>
    <property type="molecule type" value="Genomic_DNA"/>
</dbReference>
<evidence type="ECO:0000256" key="8">
    <source>
        <dbReference type="ARBA" id="ARBA00075819"/>
    </source>
</evidence>
<reference evidence="17" key="4">
    <citation type="submission" date="2022-12" db="EMBL/GenBank/DDBJ databases">
        <title>Vibrio parahaemolyticus become highly virulent by producing novel Tc toxins.</title>
        <authorList>
            <person name="Yang F."/>
            <person name="You Y."/>
            <person name="Lai Q."/>
            <person name="Xu L."/>
            <person name="Li F."/>
        </authorList>
    </citation>
    <scope>NUCLEOTIDE SEQUENCE</scope>
    <source>
        <strain evidence="17">Vp-HL-202005</strain>
    </source>
</reference>
<protein>
    <recommendedName>
        <fullName evidence="3 9">Peptide methionine sulfoxide reductase MsrB</fullName>
        <ecNumber evidence="2 9">1.8.4.12</ecNumber>
    </recommendedName>
    <alternativeName>
        <fullName evidence="8 9">Peptide-methionine (R)-S-oxide reductase</fullName>
    </alternativeName>
</protein>
<dbReference type="GO" id="GO:0005737">
    <property type="term" value="C:cytoplasm"/>
    <property type="evidence" value="ECO:0007669"/>
    <property type="project" value="TreeGrafter"/>
</dbReference>
<evidence type="ECO:0000313" key="17">
    <source>
        <dbReference type="EMBL" id="WAT89391.1"/>
    </source>
</evidence>
<dbReference type="EMBL" id="JAUHGG010000005">
    <property type="protein sequence ID" value="MDS1822152.1"/>
    <property type="molecule type" value="Genomic_DNA"/>
</dbReference>
<evidence type="ECO:0000313" key="20">
    <source>
        <dbReference type="Proteomes" id="UP000555836"/>
    </source>
</evidence>
<evidence type="ECO:0000256" key="3">
    <source>
        <dbReference type="ARBA" id="ARBA00021130"/>
    </source>
</evidence>
<evidence type="ECO:0000256" key="1">
    <source>
        <dbReference type="ARBA" id="ARBA00007174"/>
    </source>
</evidence>
<feature type="binding site" evidence="9">
    <location>
        <position position="114"/>
    </location>
    <ligand>
        <name>Zn(2+)</name>
        <dbReference type="ChEBI" id="CHEBI:29105"/>
    </ligand>
</feature>
<dbReference type="Proteomes" id="UP001163036">
    <property type="component" value="Chromosome 1"/>
</dbReference>
<dbReference type="EMBL" id="NIXT01000109">
    <property type="protein sequence ID" value="OXE34196.1"/>
    <property type="molecule type" value="Genomic_DNA"/>
</dbReference>
<dbReference type="AlphaFoldDB" id="A0A227FVP1"/>
<evidence type="ECO:0000256" key="7">
    <source>
        <dbReference type="ARBA" id="ARBA00048488"/>
    </source>
</evidence>
<feature type="binding site" evidence="9">
    <location>
        <position position="65"/>
    </location>
    <ligand>
        <name>Zn(2+)</name>
        <dbReference type="ChEBI" id="CHEBI:29105"/>
    </ligand>
</feature>
<dbReference type="InterPro" id="IPR011057">
    <property type="entry name" value="Mss4-like_sf"/>
</dbReference>
<dbReference type="SMR" id="A0A227FVP1"/>
<dbReference type="Pfam" id="PF01641">
    <property type="entry name" value="SelR"/>
    <property type="match status" value="1"/>
</dbReference>
<sequence>MPKIVKKEPKFVEQSGKKVTKSDEQWREQLSDEEFRVCREQGTEPPFSGKLLHNKETGVYACTCCNAPLFISDNKYDSGCGWPSFDAPLNNEAIRYLEDLSHGMVRTEIRCASCDSHLGHVFEDGPKTTGERYCVNSVSLIFNKSDE</sequence>
<comment type="cofactor">
    <cofactor evidence="9">
        <name>Zn(2+)</name>
        <dbReference type="ChEBI" id="CHEBI:29105"/>
    </cofactor>
    <text evidence="9">Binds 1 zinc ion per subunit. The zinc ion is important for the structural integrity of the protein.</text>
</comment>
<feature type="binding site" evidence="9">
    <location>
        <position position="62"/>
    </location>
    <ligand>
        <name>Zn(2+)</name>
        <dbReference type="ChEBI" id="CHEBI:29105"/>
    </ligand>
</feature>
<evidence type="ECO:0000256" key="10">
    <source>
        <dbReference type="SAM" id="MobiDB-lite"/>
    </source>
</evidence>
<reference evidence="15 18" key="1">
    <citation type="journal article" date="2017" name="Appl. Environ. Microbiol.">
        <title>Parallel evolution of two clades of a major Atlantic endemic Vibrio parahaemolyticus pathogen lineage by independent acquisition of related pathogenicity islands.</title>
        <authorList>
            <person name="Xu F."/>
            <person name="Gonzalez-Escalona N."/>
            <person name="Drees K.P."/>
            <person name="Sebra R.P."/>
            <person name="Cooper V.S."/>
            <person name="Jones S.H."/>
            <person name="Whistler C.A."/>
        </authorList>
    </citation>
    <scope>NUCLEOTIDE SEQUENCE [LARGE SCALE GENOMIC DNA]</scope>
    <source>
        <strain evidence="15 18">MAVP-3</strain>
    </source>
</reference>
<dbReference type="FunFam" id="2.170.150.20:FF:000001">
    <property type="entry name" value="Peptide methionine sulfoxide reductase MsrB"/>
    <property type="match status" value="1"/>
</dbReference>
<evidence type="ECO:0000256" key="9">
    <source>
        <dbReference type="HAMAP-Rule" id="MF_01400"/>
    </source>
</evidence>
<comment type="catalytic activity">
    <reaction evidence="7 9">
        <text>L-methionyl-[protein] + [thioredoxin]-disulfide + H2O = L-methionyl-(R)-S-oxide-[protein] + [thioredoxin]-dithiol</text>
        <dbReference type="Rhea" id="RHEA:24164"/>
        <dbReference type="Rhea" id="RHEA-COMP:10698"/>
        <dbReference type="Rhea" id="RHEA-COMP:10700"/>
        <dbReference type="Rhea" id="RHEA-COMP:12313"/>
        <dbReference type="Rhea" id="RHEA-COMP:12314"/>
        <dbReference type="ChEBI" id="CHEBI:15377"/>
        <dbReference type="ChEBI" id="CHEBI:16044"/>
        <dbReference type="ChEBI" id="CHEBI:29950"/>
        <dbReference type="ChEBI" id="CHEBI:45764"/>
        <dbReference type="ChEBI" id="CHEBI:50058"/>
        <dbReference type="EC" id="1.8.4.12"/>
    </reaction>
</comment>
<dbReference type="InterPro" id="IPR028427">
    <property type="entry name" value="Met_Sox_Rdtase_MsrB"/>
</dbReference>
<dbReference type="Proteomes" id="UP001156560">
    <property type="component" value="Chromosome 1"/>
</dbReference>
<dbReference type="Proteomes" id="UP000555836">
    <property type="component" value="Unassembled WGS sequence"/>
</dbReference>
<dbReference type="EMBL" id="CP097355">
    <property type="protein sequence ID" value="UYV27299.1"/>
    <property type="molecule type" value="Genomic_DNA"/>
</dbReference>
<reference evidence="16" key="3">
    <citation type="submission" date="2022-05" db="EMBL/GenBank/DDBJ databases">
        <title>Megaplasmid of Vibrio parahaemolyticus.</title>
        <authorList>
            <person name="Strauch E."/>
            <person name="Borowiak M."/>
        </authorList>
    </citation>
    <scope>NUCLEOTIDE SEQUENCE</scope>
    <source>
        <strain evidence="16">16-VB00198</strain>
    </source>
</reference>
<comment type="similarity">
    <text evidence="1 9">Belongs to the MsrB Met sulfoxide reductase family.</text>
</comment>
<evidence type="ECO:0000313" key="12">
    <source>
        <dbReference type="EMBL" id="MDS1822152.1"/>
    </source>
</evidence>
<proteinExistence type="inferred from homology"/>
<keyword evidence="4 9" id="KW-0479">Metal-binding</keyword>
<dbReference type="STRING" id="670.ACZ92_18990"/>
<dbReference type="GO" id="GO:0008270">
    <property type="term" value="F:zinc ion binding"/>
    <property type="evidence" value="ECO:0007669"/>
    <property type="project" value="UniProtKB-UniRule"/>
</dbReference>
<evidence type="ECO:0000259" key="11">
    <source>
        <dbReference type="PROSITE" id="PS51790"/>
    </source>
</evidence>
<dbReference type="GO" id="GO:0030091">
    <property type="term" value="P:protein repair"/>
    <property type="evidence" value="ECO:0007669"/>
    <property type="project" value="InterPro"/>
</dbReference>
<reference evidence="12" key="5">
    <citation type="submission" date="2023-06" db="EMBL/GenBank/DDBJ databases">
        <title>Genomic Diversity of Vibrio spp. and Metagenomic Analysis of Pathogens in Florida Gulf Coastal Waters Following Hurricane Ian.</title>
        <authorList>
            <person name="Brumfield K.D."/>
        </authorList>
    </citation>
    <scope>NUCLEOTIDE SEQUENCE</scope>
    <source>
        <strain evidence="12">WBS2B-138</strain>
    </source>
</reference>
<evidence type="ECO:0000256" key="5">
    <source>
        <dbReference type="ARBA" id="ARBA00022833"/>
    </source>
</evidence>
<evidence type="ECO:0000313" key="16">
    <source>
        <dbReference type="EMBL" id="UYV27299.1"/>
    </source>
</evidence>
<dbReference type="SUPFAM" id="SSF51316">
    <property type="entry name" value="Mss4-like"/>
    <property type="match status" value="1"/>
</dbReference>
<dbReference type="Gene3D" id="2.170.150.20">
    <property type="entry name" value="Peptide methionine sulfoxide reductase"/>
    <property type="match status" value="1"/>
</dbReference>
<dbReference type="RefSeq" id="WP_011106032.1">
    <property type="nucleotide sequence ID" value="NZ_CABMHD010000004.1"/>
</dbReference>
<gene>
    <name evidence="9 15" type="primary">msrB</name>
    <name evidence="15" type="ORF">CA163_03560</name>
    <name evidence="14" type="ORF">HKB16_19795</name>
    <name evidence="13" type="ORF">HKB21_29830</name>
    <name evidence="16" type="ORF">M5598_04870</name>
    <name evidence="17" type="ORF">O1Q84_12225</name>
    <name evidence="12" type="ORF">QX249_16045</name>
</gene>
<evidence type="ECO:0000313" key="18">
    <source>
        <dbReference type="Proteomes" id="UP000214596"/>
    </source>
</evidence>
<feature type="domain" description="MsrB" evidence="11">
    <location>
        <begin position="23"/>
        <end position="145"/>
    </location>
</feature>
<dbReference type="PANTHER" id="PTHR10173">
    <property type="entry name" value="METHIONINE SULFOXIDE REDUCTASE"/>
    <property type="match status" value="1"/>
</dbReference>
<dbReference type="Proteomes" id="UP000518904">
    <property type="component" value="Unassembled WGS sequence"/>
</dbReference>
<keyword evidence="5 9" id="KW-0862">Zinc</keyword>
<feature type="region of interest" description="Disordered" evidence="10">
    <location>
        <begin position="1"/>
        <end position="25"/>
    </location>
</feature>
<evidence type="ECO:0000313" key="14">
    <source>
        <dbReference type="EMBL" id="NMU85103.1"/>
    </source>
</evidence>
<dbReference type="NCBIfam" id="TIGR00357">
    <property type="entry name" value="peptide-methionine (R)-S-oxide reductase MsrB"/>
    <property type="match status" value="1"/>
</dbReference>
<evidence type="ECO:0000313" key="15">
    <source>
        <dbReference type="EMBL" id="OXE34196.1"/>
    </source>
</evidence>
<keyword evidence="6 9" id="KW-0560">Oxidoreductase</keyword>
<evidence type="ECO:0000256" key="2">
    <source>
        <dbReference type="ARBA" id="ARBA00012499"/>
    </source>
</evidence>
<dbReference type="InterPro" id="IPR002579">
    <property type="entry name" value="Met_Sox_Rdtase_MsrB_dom"/>
</dbReference>
<dbReference type="HAMAP" id="MF_01400">
    <property type="entry name" value="MsrB"/>
    <property type="match status" value="1"/>
</dbReference>
<dbReference type="GO" id="GO:0006979">
    <property type="term" value="P:response to oxidative stress"/>
    <property type="evidence" value="ECO:0007669"/>
    <property type="project" value="InterPro"/>
</dbReference>
<dbReference type="GeneID" id="1189669"/>
<evidence type="ECO:0000256" key="6">
    <source>
        <dbReference type="ARBA" id="ARBA00023002"/>
    </source>
</evidence>
<evidence type="ECO:0000256" key="4">
    <source>
        <dbReference type="ARBA" id="ARBA00022723"/>
    </source>
</evidence>
<dbReference type="PROSITE" id="PS51790">
    <property type="entry name" value="MSRB"/>
    <property type="match status" value="1"/>
</dbReference>
<dbReference type="PANTHER" id="PTHR10173:SF52">
    <property type="entry name" value="METHIONINE-R-SULFOXIDE REDUCTASE B1"/>
    <property type="match status" value="1"/>
</dbReference>
<organism evidence="15 18">
    <name type="scientific">Vibrio parahaemolyticus</name>
    <dbReference type="NCBI Taxonomy" id="670"/>
    <lineage>
        <taxon>Bacteria</taxon>
        <taxon>Pseudomonadati</taxon>
        <taxon>Pseudomonadota</taxon>
        <taxon>Gammaproteobacteria</taxon>
        <taxon>Vibrionales</taxon>
        <taxon>Vibrionaceae</taxon>
        <taxon>Vibrio</taxon>
    </lineage>
</organism>
<evidence type="ECO:0000313" key="19">
    <source>
        <dbReference type="Proteomes" id="UP000518904"/>
    </source>
</evidence>
<evidence type="ECO:0000313" key="13">
    <source>
        <dbReference type="EMBL" id="NMU29812.1"/>
    </source>
</evidence>
<dbReference type="Proteomes" id="UP000214596">
    <property type="component" value="Unassembled WGS sequence"/>
</dbReference>